<evidence type="ECO:0000259" key="5">
    <source>
        <dbReference type="PROSITE" id="PS51485"/>
    </source>
</evidence>
<dbReference type="Gene3D" id="2.60.40.420">
    <property type="entry name" value="Cupredoxins - blue copper proteins"/>
    <property type="match status" value="1"/>
</dbReference>
<dbReference type="PANTHER" id="PTHR33021">
    <property type="entry name" value="BLUE COPPER PROTEIN"/>
    <property type="match status" value="1"/>
</dbReference>
<dbReference type="InterPro" id="IPR008972">
    <property type="entry name" value="Cupredoxin"/>
</dbReference>
<comment type="caution">
    <text evidence="6">The sequence shown here is derived from an EMBL/GenBank/DDBJ whole genome shotgun (WGS) entry which is preliminary data.</text>
</comment>
<dbReference type="SUPFAM" id="SSF49503">
    <property type="entry name" value="Cupredoxins"/>
    <property type="match status" value="1"/>
</dbReference>
<accession>A0AAD6L5W3</accession>
<dbReference type="GO" id="GO:0009055">
    <property type="term" value="F:electron transfer activity"/>
    <property type="evidence" value="ECO:0007669"/>
    <property type="project" value="InterPro"/>
</dbReference>
<dbReference type="AlphaFoldDB" id="A0AAD6L5W3"/>
<reference evidence="6 7" key="1">
    <citation type="journal article" date="2023" name="Int. J. Mol. Sci.">
        <title>De Novo Assembly and Annotation of 11 Diverse Shrub Willow (Salix) Genomes Reveals Novel Gene Organization in Sex-Linked Regions.</title>
        <authorList>
            <person name="Hyden B."/>
            <person name="Feng K."/>
            <person name="Yates T.B."/>
            <person name="Jawdy S."/>
            <person name="Cereghino C."/>
            <person name="Smart L.B."/>
            <person name="Muchero W."/>
        </authorList>
    </citation>
    <scope>NUCLEOTIDE SEQUENCE [LARGE SCALE GENOMIC DNA]</scope>
    <source>
        <tissue evidence="6">Shoot tip</tissue>
    </source>
</reference>
<protein>
    <recommendedName>
        <fullName evidence="5">Phytocyanin domain-containing protein</fullName>
    </recommendedName>
</protein>
<gene>
    <name evidence="6" type="ORF">OIU84_000953</name>
</gene>
<evidence type="ECO:0000256" key="1">
    <source>
        <dbReference type="ARBA" id="ARBA00023157"/>
    </source>
</evidence>
<dbReference type="GO" id="GO:0005886">
    <property type="term" value="C:plasma membrane"/>
    <property type="evidence" value="ECO:0007669"/>
    <property type="project" value="TreeGrafter"/>
</dbReference>
<feature type="transmembrane region" description="Helical" evidence="3">
    <location>
        <begin position="152"/>
        <end position="176"/>
    </location>
</feature>
<keyword evidence="3" id="KW-1133">Transmembrane helix</keyword>
<keyword evidence="3" id="KW-0812">Transmembrane</keyword>
<sequence>MAGRLSFTVGFLIVASVGLLHGACAASSYTVGDDLGWTVPPNSSYYEEWASQKTFQIGDSIVFNSTTGNHTATEVDTREEYDYCTKTGSIVKVPQRVGASYKRNFDANGTLYFLCSEGTDCEQGQKMIVKVGDGIAPSFAAPSLAGFAAPSFAAPSLAAAAAASALFFSTLAIYFLN</sequence>
<keyword evidence="2" id="KW-0325">Glycoprotein</keyword>
<feature type="signal peptide" evidence="4">
    <location>
        <begin position="1"/>
        <end position="25"/>
    </location>
</feature>
<dbReference type="FunFam" id="2.60.40.420:FF:000034">
    <property type="entry name" value="Cupredoxin superfamily protein"/>
    <property type="match status" value="1"/>
</dbReference>
<organism evidence="6 7">
    <name type="scientific">Salix udensis</name>
    <dbReference type="NCBI Taxonomy" id="889485"/>
    <lineage>
        <taxon>Eukaryota</taxon>
        <taxon>Viridiplantae</taxon>
        <taxon>Streptophyta</taxon>
        <taxon>Embryophyta</taxon>
        <taxon>Tracheophyta</taxon>
        <taxon>Spermatophyta</taxon>
        <taxon>Magnoliopsida</taxon>
        <taxon>eudicotyledons</taxon>
        <taxon>Gunneridae</taxon>
        <taxon>Pentapetalae</taxon>
        <taxon>rosids</taxon>
        <taxon>fabids</taxon>
        <taxon>Malpighiales</taxon>
        <taxon>Salicaceae</taxon>
        <taxon>Saliceae</taxon>
        <taxon>Salix</taxon>
    </lineage>
</organism>
<evidence type="ECO:0000256" key="3">
    <source>
        <dbReference type="SAM" id="Phobius"/>
    </source>
</evidence>
<evidence type="ECO:0000313" key="6">
    <source>
        <dbReference type="EMBL" id="KAJ6435827.1"/>
    </source>
</evidence>
<keyword evidence="7" id="KW-1185">Reference proteome</keyword>
<proteinExistence type="predicted"/>
<evidence type="ECO:0000256" key="2">
    <source>
        <dbReference type="ARBA" id="ARBA00023180"/>
    </source>
</evidence>
<feature type="domain" description="Phytocyanin" evidence="5">
    <location>
        <begin position="27"/>
        <end position="133"/>
    </location>
</feature>
<feature type="chain" id="PRO_5042270365" description="Phytocyanin domain-containing protein" evidence="4">
    <location>
        <begin position="26"/>
        <end position="177"/>
    </location>
</feature>
<dbReference type="Pfam" id="PF02298">
    <property type="entry name" value="Cu_bind_like"/>
    <property type="match status" value="1"/>
</dbReference>
<dbReference type="PANTHER" id="PTHR33021:SF497">
    <property type="entry name" value="PHYTOCYANIN DOMAIN-CONTAINING PROTEIN"/>
    <property type="match status" value="1"/>
</dbReference>
<keyword evidence="3" id="KW-0472">Membrane</keyword>
<keyword evidence="4" id="KW-0732">Signal</keyword>
<dbReference type="InterPro" id="IPR039391">
    <property type="entry name" value="Phytocyanin-like"/>
</dbReference>
<dbReference type="InterPro" id="IPR003245">
    <property type="entry name" value="Phytocyanin_dom"/>
</dbReference>
<name>A0AAD6L5W3_9ROSI</name>
<keyword evidence="1" id="KW-1015">Disulfide bond</keyword>
<evidence type="ECO:0000313" key="7">
    <source>
        <dbReference type="Proteomes" id="UP001162972"/>
    </source>
</evidence>
<dbReference type="Proteomes" id="UP001162972">
    <property type="component" value="Chromosome 18"/>
</dbReference>
<evidence type="ECO:0000256" key="4">
    <source>
        <dbReference type="SAM" id="SignalP"/>
    </source>
</evidence>
<dbReference type="EMBL" id="JAPFFJ010000001">
    <property type="protein sequence ID" value="KAJ6435827.1"/>
    <property type="molecule type" value="Genomic_DNA"/>
</dbReference>
<dbReference type="PROSITE" id="PS51485">
    <property type="entry name" value="PHYTOCYANIN"/>
    <property type="match status" value="1"/>
</dbReference>